<organism evidence="2 3">
    <name type="scientific">Pelagibius litoralis</name>
    <dbReference type="NCBI Taxonomy" id="374515"/>
    <lineage>
        <taxon>Bacteria</taxon>
        <taxon>Pseudomonadati</taxon>
        <taxon>Pseudomonadota</taxon>
        <taxon>Alphaproteobacteria</taxon>
        <taxon>Rhodospirillales</taxon>
        <taxon>Rhodovibrionaceae</taxon>
        <taxon>Pelagibius</taxon>
    </lineage>
</organism>
<proteinExistence type="predicted"/>
<evidence type="ECO:0000313" key="2">
    <source>
        <dbReference type="EMBL" id="NIA70547.1"/>
    </source>
</evidence>
<dbReference type="PANTHER" id="PTHR33990:SF2">
    <property type="entry name" value="PHNB-LIKE DOMAIN-CONTAINING PROTEIN"/>
    <property type="match status" value="1"/>
</dbReference>
<dbReference type="CDD" id="cd06588">
    <property type="entry name" value="PhnB_like"/>
    <property type="match status" value="1"/>
</dbReference>
<dbReference type="PIRSF" id="PIRSF021700">
    <property type="entry name" value="3_dmu_93_MTrfase"/>
    <property type="match status" value="1"/>
</dbReference>
<keyword evidence="3" id="KW-1185">Reference proteome</keyword>
<dbReference type="RefSeq" id="WP_167227255.1">
    <property type="nucleotide sequence ID" value="NZ_JAAQPH010000014.1"/>
</dbReference>
<comment type="caution">
    <text evidence="2">The sequence shown here is derived from an EMBL/GenBank/DDBJ whole genome shotgun (WGS) entry which is preliminary data.</text>
</comment>
<name>A0A967F027_9PROT</name>
<sequence>MTGKPKVRTCLWFDDQAEEAADFYVSLLPDSRIESVQQVDPTGPTQVIEFTLSRAPYSALNGGPMFKPTPAASIAVMTKDQAETDDLWEKLIADGGAESMCAWLTDRFGVSWQIVPEVLPRLLTASDKAAAVRARDAMMTMRKIDIAALEAAFNNR</sequence>
<evidence type="ECO:0000259" key="1">
    <source>
        <dbReference type="Pfam" id="PF06983"/>
    </source>
</evidence>
<evidence type="ECO:0000313" key="3">
    <source>
        <dbReference type="Proteomes" id="UP000761264"/>
    </source>
</evidence>
<protein>
    <submittedName>
        <fullName evidence="2">VOC family protein</fullName>
    </submittedName>
</protein>
<dbReference type="Pfam" id="PF06983">
    <property type="entry name" value="3-dmu-9_3-mt"/>
    <property type="match status" value="1"/>
</dbReference>
<dbReference type="SUPFAM" id="SSF54593">
    <property type="entry name" value="Glyoxalase/Bleomycin resistance protein/Dihydroxybiphenyl dioxygenase"/>
    <property type="match status" value="1"/>
</dbReference>
<feature type="domain" description="PhnB-like" evidence="1">
    <location>
        <begin position="6"/>
        <end position="115"/>
    </location>
</feature>
<dbReference type="InterPro" id="IPR029068">
    <property type="entry name" value="Glyas_Bleomycin-R_OHBP_Dase"/>
</dbReference>
<dbReference type="PANTHER" id="PTHR33990">
    <property type="entry name" value="PROTEIN YJDN-RELATED"/>
    <property type="match status" value="1"/>
</dbReference>
<dbReference type="InterPro" id="IPR028973">
    <property type="entry name" value="PhnB-like"/>
</dbReference>
<dbReference type="AlphaFoldDB" id="A0A967F027"/>
<dbReference type="Gene3D" id="3.10.180.10">
    <property type="entry name" value="2,3-Dihydroxybiphenyl 1,2-Dioxygenase, domain 1"/>
    <property type="match status" value="1"/>
</dbReference>
<accession>A0A967F027</accession>
<dbReference type="InterPro" id="IPR009725">
    <property type="entry name" value="3_dmu_93_MTrfase"/>
</dbReference>
<dbReference type="EMBL" id="JAAQPH010000014">
    <property type="protein sequence ID" value="NIA70547.1"/>
    <property type="molecule type" value="Genomic_DNA"/>
</dbReference>
<dbReference type="Proteomes" id="UP000761264">
    <property type="component" value="Unassembled WGS sequence"/>
</dbReference>
<gene>
    <name evidence="2" type="ORF">HBA54_18280</name>
</gene>
<reference evidence="2" key="1">
    <citation type="submission" date="2020-03" db="EMBL/GenBank/DDBJ databases">
        <title>Genome of Pelagibius litoralis DSM 21314T.</title>
        <authorList>
            <person name="Wang G."/>
        </authorList>
    </citation>
    <scope>NUCLEOTIDE SEQUENCE</scope>
    <source>
        <strain evidence="2">DSM 21314</strain>
    </source>
</reference>